<evidence type="ECO:0000313" key="2">
    <source>
        <dbReference type="Proteomes" id="UP001157502"/>
    </source>
</evidence>
<accession>A0ACC2G6Y2</accession>
<dbReference type="EMBL" id="CM055743">
    <property type="protein sequence ID" value="KAJ7999352.1"/>
    <property type="molecule type" value="Genomic_DNA"/>
</dbReference>
<evidence type="ECO:0000313" key="1">
    <source>
        <dbReference type="EMBL" id="KAJ7999352.1"/>
    </source>
</evidence>
<name>A0ACC2G6Y2_DALPE</name>
<protein>
    <submittedName>
        <fullName evidence="1">Uncharacterized protein</fullName>
    </submittedName>
</protein>
<gene>
    <name evidence="1" type="ORF">DPEC_G00193510</name>
</gene>
<dbReference type="Proteomes" id="UP001157502">
    <property type="component" value="Chromosome 16"/>
</dbReference>
<proteinExistence type="predicted"/>
<comment type="caution">
    <text evidence="1">The sequence shown here is derived from an EMBL/GenBank/DDBJ whole genome shotgun (WGS) entry which is preliminary data.</text>
</comment>
<organism evidence="1 2">
    <name type="scientific">Dallia pectoralis</name>
    <name type="common">Alaska blackfish</name>
    <dbReference type="NCBI Taxonomy" id="75939"/>
    <lineage>
        <taxon>Eukaryota</taxon>
        <taxon>Metazoa</taxon>
        <taxon>Chordata</taxon>
        <taxon>Craniata</taxon>
        <taxon>Vertebrata</taxon>
        <taxon>Euteleostomi</taxon>
        <taxon>Actinopterygii</taxon>
        <taxon>Neopterygii</taxon>
        <taxon>Teleostei</taxon>
        <taxon>Protacanthopterygii</taxon>
        <taxon>Esociformes</taxon>
        <taxon>Umbridae</taxon>
        <taxon>Dallia</taxon>
    </lineage>
</organism>
<keyword evidence="2" id="KW-1185">Reference proteome</keyword>
<reference evidence="1" key="1">
    <citation type="submission" date="2021-05" db="EMBL/GenBank/DDBJ databases">
        <authorList>
            <person name="Pan Q."/>
            <person name="Jouanno E."/>
            <person name="Zahm M."/>
            <person name="Klopp C."/>
            <person name="Cabau C."/>
            <person name="Louis A."/>
            <person name="Berthelot C."/>
            <person name="Parey E."/>
            <person name="Roest Crollius H."/>
            <person name="Montfort J."/>
            <person name="Robinson-Rechavi M."/>
            <person name="Bouchez O."/>
            <person name="Lampietro C."/>
            <person name="Lopez Roques C."/>
            <person name="Donnadieu C."/>
            <person name="Postlethwait J."/>
            <person name="Bobe J."/>
            <person name="Dillon D."/>
            <person name="Chandos A."/>
            <person name="von Hippel F."/>
            <person name="Guiguen Y."/>
        </authorList>
    </citation>
    <scope>NUCLEOTIDE SEQUENCE</scope>
    <source>
        <strain evidence="1">YG-Jan2019</strain>
    </source>
</reference>
<sequence>MPPKWPSRSALRPYLAHSVRTGPTARYVDPSWDSPGQTPPTGFPLSNQSLEPLGSSHRLGCVVLCPVERLSELDPRRAVCTAVCTAVCRAVCWLTGADGFICCLTSPTE</sequence>